<dbReference type="PANTHER" id="PTHR43751:SF3">
    <property type="entry name" value="SULFATASE N-TERMINAL DOMAIN-CONTAINING PROTEIN"/>
    <property type="match status" value="1"/>
</dbReference>
<dbReference type="SUPFAM" id="SSF53649">
    <property type="entry name" value="Alkaline phosphatase-like"/>
    <property type="match status" value="1"/>
</dbReference>
<dbReference type="Pfam" id="PF00884">
    <property type="entry name" value="Sulfatase"/>
    <property type="match status" value="1"/>
</dbReference>
<dbReference type="InterPro" id="IPR052701">
    <property type="entry name" value="GAG_Ulvan_Degrading_Sulfatases"/>
</dbReference>
<dbReference type="CDD" id="cd16145">
    <property type="entry name" value="ARS_like"/>
    <property type="match status" value="1"/>
</dbReference>
<dbReference type="HOGENOM" id="CLU_006332_10_4_0"/>
<keyword evidence="2" id="KW-0472">Membrane</keyword>
<evidence type="ECO:0000256" key="2">
    <source>
        <dbReference type="SAM" id="Phobius"/>
    </source>
</evidence>
<gene>
    <name evidence="4" type="ordered locus">Sinac_5963</name>
</gene>
<dbReference type="STRING" id="886293.Sinac_5963"/>
<evidence type="ECO:0000313" key="4">
    <source>
        <dbReference type="EMBL" id="AGA30074.1"/>
    </source>
</evidence>
<dbReference type="InterPro" id="IPR017850">
    <property type="entry name" value="Alkaline_phosphatase_core_sf"/>
</dbReference>
<dbReference type="Gene3D" id="3.30.1120.10">
    <property type="match status" value="1"/>
</dbReference>
<dbReference type="AlphaFoldDB" id="L0DL11"/>
<proteinExistence type="predicted"/>
<dbReference type="InterPro" id="IPR000917">
    <property type="entry name" value="Sulfatase_N"/>
</dbReference>
<accession>L0DL11</accession>
<name>L0DL11_SINAD</name>
<reference evidence="4 5" key="1">
    <citation type="submission" date="2012-02" db="EMBL/GenBank/DDBJ databases">
        <title>Complete sequence of chromosome of Singulisphaera acidiphila DSM 18658.</title>
        <authorList>
            <consortium name="US DOE Joint Genome Institute (JGI-PGF)"/>
            <person name="Lucas S."/>
            <person name="Copeland A."/>
            <person name="Lapidus A."/>
            <person name="Glavina del Rio T."/>
            <person name="Dalin E."/>
            <person name="Tice H."/>
            <person name="Bruce D."/>
            <person name="Goodwin L."/>
            <person name="Pitluck S."/>
            <person name="Peters L."/>
            <person name="Ovchinnikova G."/>
            <person name="Chertkov O."/>
            <person name="Kyrpides N."/>
            <person name="Mavromatis K."/>
            <person name="Ivanova N."/>
            <person name="Brettin T."/>
            <person name="Detter J.C."/>
            <person name="Han C."/>
            <person name="Larimer F."/>
            <person name="Land M."/>
            <person name="Hauser L."/>
            <person name="Markowitz V."/>
            <person name="Cheng J.-F."/>
            <person name="Hugenholtz P."/>
            <person name="Woyke T."/>
            <person name="Wu D."/>
            <person name="Tindall B."/>
            <person name="Pomrenke H."/>
            <person name="Brambilla E."/>
            <person name="Klenk H.-P."/>
            <person name="Eisen J.A."/>
        </authorList>
    </citation>
    <scope>NUCLEOTIDE SEQUENCE [LARGE SCALE GENOMIC DNA]</scope>
    <source>
        <strain evidence="5">ATCC BAA-1392 / DSM 18658 / VKM B-2454 / MOB10</strain>
    </source>
</reference>
<organism evidence="4 5">
    <name type="scientific">Singulisphaera acidiphila (strain ATCC BAA-1392 / DSM 18658 / VKM B-2454 / MOB10)</name>
    <dbReference type="NCBI Taxonomy" id="886293"/>
    <lineage>
        <taxon>Bacteria</taxon>
        <taxon>Pseudomonadati</taxon>
        <taxon>Planctomycetota</taxon>
        <taxon>Planctomycetia</taxon>
        <taxon>Isosphaerales</taxon>
        <taxon>Isosphaeraceae</taxon>
        <taxon>Singulisphaera</taxon>
    </lineage>
</organism>
<keyword evidence="5" id="KW-1185">Reference proteome</keyword>
<protein>
    <submittedName>
        <fullName evidence="4">Arylsulfatase A family protein</fullName>
    </submittedName>
</protein>
<dbReference type="Gene3D" id="3.40.720.10">
    <property type="entry name" value="Alkaline Phosphatase, subunit A"/>
    <property type="match status" value="1"/>
</dbReference>
<keyword evidence="2" id="KW-0812">Transmembrane</keyword>
<feature type="region of interest" description="Disordered" evidence="1">
    <location>
        <begin position="570"/>
        <end position="592"/>
    </location>
</feature>
<dbReference type="PANTHER" id="PTHR43751">
    <property type="entry name" value="SULFATASE"/>
    <property type="match status" value="1"/>
</dbReference>
<sequence>MRAYHHSEVRSKLNLLAQLPFRKTIEFIQSRVAPRALRDEVRSHISISPWQMQAKGRPVPSLYSLVTTAKIALPTTKTWIASGTDMGRDPTQHKLLTLLCDSSFCGLVRQRWANRFRLMRVPMMGRSQVRTARPDRLRSRILAYFGCLTLLAAAPLSGQGLAATPPPNVILILADDLGYGDLGCFGQQLIKTPNIDRLAAEGIRFTQAYAGATVCAPSRCSLMTGKHNGHAPIRGNREIKPEGQTPMPADTITVAHIMKYAGYTTGLIGKWGLGQPESVSTPDKMGFDDFFGYNCQRMAHEYYPEYLWRNNDKVMLNGKAYSHDLMAKEALEFIRRNQEKPFFLDLSFTIPHAKLQVPDLGPYANEPWPDNLKTLAAMITRMDGDVGRLMALLKELKIDEKTLVIFASDNGAAYTDSLFKHSGSLRGHKRDMYEGGIATPAIARWPGKIKPGVTSDQVWAFWDFLPTMAELTGRRIPANLDGISILPALLEGKAVEHPPLYWEFHERGFDQAARIGDWKAIRHGLTGPIELYDLKSDREEKHDVAADHPDQVKKFETFLKSARVDSELWPIQDTAPKKAANQAKAKARGSDL</sequence>
<dbReference type="eggNOG" id="COG3119">
    <property type="taxonomic scope" value="Bacteria"/>
</dbReference>
<evidence type="ECO:0000313" key="5">
    <source>
        <dbReference type="Proteomes" id="UP000010798"/>
    </source>
</evidence>
<feature type="transmembrane region" description="Helical" evidence="2">
    <location>
        <begin position="141"/>
        <end position="162"/>
    </location>
</feature>
<feature type="domain" description="Sulfatase N-terminal" evidence="3">
    <location>
        <begin position="167"/>
        <end position="473"/>
    </location>
</feature>
<dbReference type="KEGG" id="saci:Sinac_5963"/>
<evidence type="ECO:0000259" key="3">
    <source>
        <dbReference type="Pfam" id="PF00884"/>
    </source>
</evidence>
<keyword evidence="2" id="KW-1133">Transmembrane helix</keyword>
<dbReference type="EMBL" id="CP003364">
    <property type="protein sequence ID" value="AGA30074.1"/>
    <property type="molecule type" value="Genomic_DNA"/>
</dbReference>
<evidence type="ECO:0000256" key="1">
    <source>
        <dbReference type="SAM" id="MobiDB-lite"/>
    </source>
</evidence>
<dbReference type="Proteomes" id="UP000010798">
    <property type="component" value="Chromosome"/>
</dbReference>